<proteinExistence type="predicted"/>
<gene>
    <name evidence="1" type="ORF">AMD01_09585</name>
</gene>
<dbReference type="Proteomes" id="UP000037558">
    <property type="component" value="Unassembled WGS sequence"/>
</dbReference>
<dbReference type="AlphaFoldDB" id="A0A0M0L4Z9"/>
<reference evidence="2" key="1">
    <citation type="submission" date="2015-08" db="EMBL/GenBank/DDBJ databases">
        <title>Fjat-14210 dsm16467.</title>
        <authorList>
            <person name="Liu B."/>
            <person name="Wang J."/>
            <person name="Zhu Y."/>
            <person name="Liu G."/>
            <person name="Chen Q."/>
            <person name="Chen Z."/>
            <person name="Lan J."/>
            <person name="Che J."/>
            <person name="Ge C."/>
            <person name="Shi H."/>
            <person name="Pan Z."/>
            <person name="Liu X."/>
        </authorList>
    </citation>
    <scope>NUCLEOTIDE SEQUENCE [LARGE SCALE GENOMIC DNA]</scope>
    <source>
        <strain evidence="2">DSM 16467</strain>
    </source>
</reference>
<organism evidence="1 2">
    <name type="scientific">Priestia koreensis</name>
    <dbReference type="NCBI Taxonomy" id="284581"/>
    <lineage>
        <taxon>Bacteria</taxon>
        <taxon>Bacillati</taxon>
        <taxon>Bacillota</taxon>
        <taxon>Bacilli</taxon>
        <taxon>Bacillales</taxon>
        <taxon>Bacillaceae</taxon>
        <taxon>Priestia</taxon>
    </lineage>
</organism>
<dbReference type="OrthoDB" id="2910128at2"/>
<dbReference type="EMBL" id="LILC01000013">
    <property type="protein sequence ID" value="KOO46114.1"/>
    <property type="molecule type" value="Genomic_DNA"/>
</dbReference>
<dbReference type="RefSeq" id="WP_053401179.1">
    <property type="nucleotide sequence ID" value="NZ_LILC01000013.1"/>
</dbReference>
<comment type="caution">
    <text evidence="1">The sequence shown here is derived from an EMBL/GenBank/DDBJ whole genome shotgun (WGS) entry which is preliminary data.</text>
</comment>
<keyword evidence="2" id="KW-1185">Reference proteome</keyword>
<dbReference type="PATRIC" id="fig|284581.3.peg.1987"/>
<protein>
    <submittedName>
        <fullName evidence="1">Uncharacterized protein</fullName>
    </submittedName>
</protein>
<dbReference type="STRING" id="284581.AMD01_09585"/>
<evidence type="ECO:0000313" key="2">
    <source>
        <dbReference type="Proteomes" id="UP000037558"/>
    </source>
</evidence>
<name>A0A0M0L4Z9_9BACI</name>
<accession>A0A0M0L4Z9</accession>
<sequence>MIKRLGCFHAHHSNIAVIDNALTDLEVELIHFVDPGLDRIKNDPHTTVDVVQSRVNATLDWIASVHVDAILITCTFFTAHLDDQWAYPVPIIKIDEPLFQWISNNHHSYLLLFTNPSTVDGTIKGLENYAKKHQQTIDVQPYLIPNAFELLMDGKKSDYERTIFNAMQELTKNYPNKVISTAQLSMSSVAESHTERQIMNHYKLLAPYIKTVLSHL</sequence>
<evidence type="ECO:0000313" key="1">
    <source>
        <dbReference type="EMBL" id="KOO46114.1"/>
    </source>
</evidence>